<evidence type="ECO:0000313" key="7">
    <source>
        <dbReference type="Proteomes" id="UP000825933"/>
    </source>
</evidence>
<accession>A0A8T5UTE2</accession>
<dbReference type="InterPro" id="IPR016071">
    <property type="entry name" value="Staphylococal_nuclease_OB-fold"/>
</dbReference>
<sequence length="165" mass="18070">MKITRIIIILVLIASIVAIAGYSSQNNNSHNTNSISSNNNSSNTLSNLNNSPKSTKNYEASGYCSYVVDGDTIDVDGIGRIRFVGVNTPERGQPGYQEAKDFVSSLCLGKTVGLDIDDAKHYDKYGRVLAVVYSGDMNVNAELLKRGYAEVMYIPPSEFNPYSWI</sequence>
<keyword evidence="2" id="KW-0255">Endonuclease</keyword>
<name>A0A8T5UTE2_9EURY</name>
<evidence type="ECO:0000256" key="1">
    <source>
        <dbReference type="ARBA" id="ARBA00022722"/>
    </source>
</evidence>
<dbReference type="PANTHER" id="PTHR12302:SF3">
    <property type="entry name" value="SERINE_THREONINE-PROTEIN KINASE 31"/>
    <property type="match status" value="1"/>
</dbReference>
<dbReference type="Pfam" id="PF00565">
    <property type="entry name" value="SNase"/>
    <property type="match status" value="1"/>
</dbReference>
<dbReference type="InterPro" id="IPR035437">
    <property type="entry name" value="SNase_OB-fold_sf"/>
</dbReference>
<keyword evidence="1" id="KW-0540">Nuclease</keyword>
<evidence type="ECO:0000259" key="5">
    <source>
        <dbReference type="PROSITE" id="PS50830"/>
    </source>
</evidence>
<comment type="caution">
    <text evidence="6">The sequence shown here is derived from an EMBL/GenBank/DDBJ whole genome shotgun (WGS) entry which is preliminary data.</text>
</comment>
<dbReference type="AlphaFoldDB" id="A0A8T5UTE2"/>
<dbReference type="PANTHER" id="PTHR12302">
    <property type="entry name" value="EBNA2 BINDING PROTEIN P100"/>
    <property type="match status" value="1"/>
</dbReference>
<feature type="domain" description="TNase-like" evidence="5">
    <location>
        <begin position="58"/>
        <end position="165"/>
    </location>
</feature>
<feature type="region of interest" description="Disordered" evidence="4">
    <location>
        <begin position="29"/>
        <end position="53"/>
    </location>
</feature>
<dbReference type="Gene3D" id="2.40.50.90">
    <property type="match status" value="1"/>
</dbReference>
<dbReference type="PROSITE" id="PS01284">
    <property type="entry name" value="TNASE_2"/>
    <property type="match status" value="1"/>
</dbReference>
<proteinExistence type="predicted"/>
<organism evidence="6 7">
    <name type="scientific">Methanobacterium spitsbergense</name>
    <dbReference type="NCBI Taxonomy" id="2874285"/>
    <lineage>
        <taxon>Archaea</taxon>
        <taxon>Methanobacteriati</taxon>
        <taxon>Methanobacteriota</taxon>
        <taxon>Methanomada group</taxon>
        <taxon>Methanobacteria</taxon>
        <taxon>Methanobacteriales</taxon>
        <taxon>Methanobacteriaceae</taxon>
        <taxon>Methanobacterium</taxon>
    </lineage>
</organism>
<evidence type="ECO:0000256" key="4">
    <source>
        <dbReference type="SAM" id="MobiDB-lite"/>
    </source>
</evidence>
<keyword evidence="7" id="KW-1185">Reference proteome</keyword>
<evidence type="ECO:0000313" key="6">
    <source>
        <dbReference type="EMBL" id="MBZ2164480.1"/>
    </source>
</evidence>
<keyword evidence="3" id="KW-0378">Hydrolase</keyword>
<dbReference type="SUPFAM" id="SSF50199">
    <property type="entry name" value="Staphylococcal nuclease"/>
    <property type="match status" value="1"/>
</dbReference>
<dbReference type="GO" id="GO:0016787">
    <property type="term" value="F:hydrolase activity"/>
    <property type="evidence" value="ECO:0007669"/>
    <property type="project" value="UniProtKB-KW"/>
</dbReference>
<dbReference type="InterPro" id="IPR002071">
    <property type="entry name" value="Thermonucl_AS"/>
</dbReference>
<dbReference type="Proteomes" id="UP000825933">
    <property type="component" value="Unassembled WGS sequence"/>
</dbReference>
<protein>
    <submittedName>
        <fullName evidence="6">Thermonuclease family protein</fullName>
    </submittedName>
</protein>
<dbReference type="EMBL" id="JAIOUQ010000001">
    <property type="protein sequence ID" value="MBZ2164480.1"/>
    <property type="molecule type" value="Genomic_DNA"/>
</dbReference>
<dbReference type="PROSITE" id="PS50830">
    <property type="entry name" value="TNASE_3"/>
    <property type="match status" value="1"/>
</dbReference>
<evidence type="ECO:0000256" key="2">
    <source>
        <dbReference type="ARBA" id="ARBA00022759"/>
    </source>
</evidence>
<gene>
    <name evidence="6" type="ORF">K8N75_00215</name>
</gene>
<dbReference type="SMART" id="SM00318">
    <property type="entry name" value="SNc"/>
    <property type="match status" value="1"/>
</dbReference>
<dbReference type="RefSeq" id="WP_255590746.1">
    <property type="nucleotide sequence ID" value="NZ_JAIOUQ010000001.1"/>
</dbReference>
<dbReference type="GO" id="GO:0003676">
    <property type="term" value="F:nucleic acid binding"/>
    <property type="evidence" value="ECO:0007669"/>
    <property type="project" value="InterPro"/>
</dbReference>
<evidence type="ECO:0000256" key="3">
    <source>
        <dbReference type="ARBA" id="ARBA00022801"/>
    </source>
</evidence>
<dbReference type="GO" id="GO:0004519">
    <property type="term" value="F:endonuclease activity"/>
    <property type="evidence" value="ECO:0007669"/>
    <property type="project" value="UniProtKB-KW"/>
</dbReference>
<reference evidence="7" key="1">
    <citation type="journal article" date="2022" name="Microbiol. Resour. Announc.">
        <title>Draft Genome Sequence of a Methanogenic Archaeon from West Spitsbergen Permafrost.</title>
        <authorList>
            <person name="Trubitsyn V."/>
            <person name="Rivkina E."/>
            <person name="Shcherbakova V."/>
        </authorList>
    </citation>
    <scope>NUCLEOTIDE SEQUENCE [LARGE SCALE GENOMIC DNA]</scope>
    <source>
        <strain evidence="7">VT</strain>
    </source>
</reference>